<dbReference type="Pfam" id="PF25807">
    <property type="entry name" value="Clarin-2"/>
    <property type="match status" value="1"/>
</dbReference>
<sequence length="287" mass="30788">MAARRLHGLIYATIALCCMVIVICSVSLGTDQWFKATGSSVQSSSLSIEVSYGLFKGKKKSTNEIGSLEDELKIVCVSSKCMFSCGKSGSQRKQNLEEIIAGGAVTGDTIICASGPVETRDSANKFGNFSGRQSDGTTTDPVFLSFALYLITIICLCGAMIFAIVGGGLALYNTYRTPFRPILSVFGLYIWNGISAAFVLLAMIIWGVAFATSLSKNAGVSNTLTGTYSTKGNGSLGISFWILPLALVFAITNIGIIRYRSYRIVEMEAKNVKVMTEKLESGDILLF</sequence>
<proteinExistence type="inferred from homology"/>
<feature type="transmembrane region" description="Helical" evidence="6">
    <location>
        <begin position="238"/>
        <end position="257"/>
    </location>
</feature>
<evidence type="ECO:0000256" key="6">
    <source>
        <dbReference type="SAM" id="Phobius"/>
    </source>
</evidence>
<dbReference type="STRING" id="158441.A0A226EH25"/>
<evidence type="ECO:0000256" key="2">
    <source>
        <dbReference type="ARBA" id="ARBA00005787"/>
    </source>
</evidence>
<keyword evidence="4 6" id="KW-1133">Transmembrane helix</keyword>
<dbReference type="OrthoDB" id="6432214at2759"/>
<feature type="transmembrane region" description="Helical" evidence="6">
    <location>
        <begin position="146"/>
        <end position="171"/>
    </location>
</feature>
<reference evidence="7 8" key="1">
    <citation type="submission" date="2015-12" db="EMBL/GenBank/DDBJ databases">
        <title>The genome of Folsomia candida.</title>
        <authorList>
            <person name="Faddeeva A."/>
            <person name="Derks M.F."/>
            <person name="Anvar Y."/>
            <person name="Smit S."/>
            <person name="Van Straalen N."/>
            <person name="Roelofs D."/>
        </authorList>
    </citation>
    <scope>NUCLEOTIDE SEQUENCE [LARGE SCALE GENOMIC DNA]</scope>
    <source>
        <strain evidence="7 8">VU population</strain>
        <tissue evidence="7">Whole body</tissue>
    </source>
</reference>
<dbReference type="PANTHER" id="PTHR31548:SF6">
    <property type="entry name" value="AGAP002756-PA"/>
    <property type="match status" value="1"/>
</dbReference>
<comment type="similarity">
    <text evidence="2">Belongs to the clarin family.</text>
</comment>
<dbReference type="PANTHER" id="PTHR31548">
    <property type="entry name" value="CLARIN"/>
    <property type="match status" value="1"/>
</dbReference>
<name>A0A226EH25_FOLCA</name>
<gene>
    <name evidence="7" type="ORF">Fcan01_09583</name>
</gene>
<keyword evidence="8" id="KW-1185">Reference proteome</keyword>
<accession>A0A226EH25</accession>
<comment type="caution">
    <text evidence="7">The sequence shown here is derived from an EMBL/GenBank/DDBJ whole genome shotgun (WGS) entry which is preliminary data.</text>
</comment>
<keyword evidence="3 6" id="KW-0812">Transmembrane</keyword>
<dbReference type="Proteomes" id="UP000198287">
    <property type="component" value="Unassembled WGS sequence"/>
</dbReference>
<evidence type="ECO:0000313" key="8">
    <source>
        <dbReference type="Proteomes" id="UP000198287"/>
    </source>
</evidence>
<dbReference type="GO" id="GO:0007605">
    <property type="term" value="P:sensory perception of sound"/>
    <property type="evidence" value="ECO:0007669"/>
    <property type="project" value="UniProtKB-ARBA"/>
</dbReference>
<evidence type="ECO:0000313" key="7">
    <source>
        <dbReference type="EMBL" id="OXA56528.1"/>
    </source>
</evidence>
<feature type="transmembrane region" description="Helical" evidence="6">
    <location>
        <begin position="183"/>
        <end position="209"/>
    </location>
</feature>
<evidence type="ECO:0000256" key="3">
    <source>
        <dbReference type="ARBA" id="ARBA00022692"/>
    </source>
</evidence>
<evidence type="ECO:0000256" key="4">
    <source>
        <dbReference type="ARBA" id="ARBA00022989"/>
    </source>
</evidence>
<dbReference type="AlphaFoldDB" id="A0A226EH25"/>
<dbReference type="InterPro" id="IPR026748">
    <property type="entry name" value="Clarin"/>
</dbReference>
<dbReference type="OMA" id="TALCMIM"/>
<dbReference type="EMBL" id="LNIX01000004">
    <property type="protein sequence ID" value="OXA56528.1"/>
    <property type="molecule type" value="Genomic_DNA"/>
</dbReference>
<feature type="transmembrane region" description="Helical" evidence="6">
    <location>
        <begin position="9"/>
        <end position="28"/>
    </location>
</feature>
<evidence type="ECO:0000256" key="5">
    <source>
        <dbReference type="ARBA" id="ARBA00023136"/>
    </source>
</evidence>
<evidence type="ECO:0000256" key="1">
    <source>
        <dbReference type="ARBA" id="ARBA00004141"/>
    </source>
</evidence>
<protein>
    <submittedName>
        <fullName evidence="7">Clarin-3</fullName>
    </submittedName>
</protein>
<keyword evidence="5 6" id="KW-0472">Membrane</keyword>
<dbReference type="GO" id="GO:0016020">
    <property type="term" value="C:membrane"/>
    <property type="evidence" value="ECO:0007669"/>
    <property type="project" value="UniProtKB-SubCell"/>
</dbReference>
<comment type="subcellular location">
    <subcellularLocation>
        <location evidence="1">Membrane</location>
        <topology evidence="1">Multi-pass membrane protein</topology>
    </subcellularLocation>
</comment>
<organism evidence="7 8">
    <name type="scientific">Folsomia candida</name>
    <name type="common">Springtail</name>
    <dbReference type="NCBI Taxonomy" id="158441"/>
    <lineage>
        <taxon>Eukaryota</taxon>
        <taxon>Metazoa</taxon>
        <taxon>Ecdysozoa</taxon>
        <taxon>Arthropoda</taxon>
        <taxon>Hexapoda</taxon>
        <taxon>Collembola</taxon>
        <taxon>Entomobryomorpha</taxon>
        <taxon>Isotomoidea</taxon>
        <taxon>Isotomidae</taxon>
        <taxon>Proisotominae</taxon>
        <taxon>Folsomia</taxon>
    </lineage>
</organism>